<accession>A0A841FG99</accession>
<reference evidence="1 2" key="1">
    <citation type="submission" date="2020-08" db="EMBL/GenBank/DDBJ databases">
        <title>Genomic Encyclopedia of Type Strains, Phase IV (KMG-IV): sequencing the most valuable type-strain genomes for metagenomic binning, comparative biology and taxonomic classification.</title>
        <authorList>
            <person name="Goeker M."/>
        </authorList>
    </citation>
    <scope>NUCLEOTIDE SEQUENCE [LARGE SCALE GENOMIC DNA]</scope>
    <source>
        <strain evidence="1 2">YIM 65646</strain>
    </source>
</reference>
<dbReference type="InterPro" id="IPR025851">
    <property type="entry name" value="SUKH-4"/>
</dbReference>
<name>A0A841FG99_9ACTN</name>
<keyword evidence="2" id="KW-1185">Reference proteome</keyword>
<comment type="caution">
    <text evidence="1">The sequence shown here is derived from an EMBL/GenBank/DDBJ whole genome shotgun (WGS) entry which is preliminary data.</text>
</comment>
<dbReference type="RefSeq" id="WP_184785458.1">
    <property type="nucleotide sequence ID" value="NZ_BONT01000039.1"/>
</dbReference>
<proteinExistence type="predicted"/>
<gene>
    <name evidence="1" type="ORF">HNR73_000414</name>
</gene>
<evidence type="ECO:0000313" key="2">
    <source>
        <dbReference type="Proteomes" id="UP000548476"/>
    </source>
</evidence>
<organism evidence="1 2">
    <name type="scientific">Phytomonospora endophytica</name>
    <dbReference type="NCBI Taxonomy" id="714109"/>
    <lineage>
        <taxon>Bacteria</taxon>
        <taxon>Bacillati</taxon>
        <taxon>Actinomycetota</taxon>
        <taxon>Actinomycetes</taxon>
        <taxon>Micromonosporales</taxon>
        <taxon>Micromonosporaceae</taxon>
        <taxon>Phytomonospora</taxon>
    </lineage>
</organism>
<sequence length="193" mass="21089">MTHDLKIITRPTAEHLAEVFGAGALWRPTETPAKLVDAETLEFLRTTGFPAVKFGRFDIDSSTLPVKGPWEADADEIFGRRDPDDDSPPTAVSYAFATYNEYHLMVDGKTGAVEVYYPSGWDHGEGHQGLAFDGIAELAGAMALLKRCEERIEAGEAPAAIADLRATIGGLGWGDAHFWEWIFEGLEDEFGEG</sequence>
<evidence type="ECO:0008006" key="3">
    <source>
        <dbReference type="Google" id="ProtNLM"/>
    </source>
</evidence>
<dbReference type="AlphaFoldDB" id="A0A841FG99"/>
<dbReference type="Proteomes" id="UP000548476">
    <property type="component" value="Unassembled WGS sequence"/>
</dbReference>
<dbReference type="EMBL" id="JACHGT010000001">
    <property type="protein sequence ID" value="MBB6032572.1"/>
    <property type="molecule type" value="Genomic_DNA"/>
</dbReference>
<protein>
    <recommendedName>
        <fullName evidence="3">SUKH-4 immunity protein of toxin-antitoxin system</fullName>
    </recommendedName>
</protein>
<dbReference type="Pfam" id="PF14435">
    <property type="entry name" value="SUKH-4"/>
    <property type="match status" value="1"/>
</dbReference>
<evidence type="ECO:0000313" key="1">
    <source>
        <dbReference type="EMBL" id="MBB6032572.1"/>
    </source>
</evidence>